<evidence type="ECO:0000313" key="2">
    <source>
        <dbReference type="EMBL" id="SDY04360.1"/>
    </source>
</evidence>
<keyword evidence="3" id="KW-1185">Reference proteome</keyword>
<evidence type="ECO:0008006" key="4">
    <source>
        <dbReference type="Google" id="ProtNLM"/>
    </source>
</evidence>
<name>A0A1H3GMU9_9ACTN</name>
<dbReference type="STRING" id="405436.SAMN05444365_101476"/>
<evidence type="ECO:0000256" key="1">
    <source>
        <dbReference type="SAM" id="MobiDB-lite"/>
    </source>
</evidence>
<protein>
    <recommendedName>
        <fullName evidence="4">Flagellar biosynthesis protein FlgA</fullName>
    </recommendedName>
</protein>
<dbReference type="Proteomes" id="UP000242415">
    <property type="component" value="Unassembled WGS sequence"/>
</dbReference>
<dbReference type="EMBL" id="FNPH01000001">
    <property type="protein sequence ID" value="SDY04360.1"/>
    <property type="molecule type" value="Genomic_DNA"/>
</dbReference>
<feature type="region of interest" description="Disordered" evidence="1">
    <location>
        <begin position="48"/>
        <end position="81"/>
    </location>
</feature>
<feature type="compositionally biased region" description="Pro residues" evidence="1">
    <location>
        <begin position="48"/>
        <end position="58"/>
    </location>
</feature>
<organism evidence="2 3">
    <name type="scientific">Micromonospora pattaloongensis</name>
    <dbReference type="NCBI Taxonomy" id="405436"/>
    <lineage>
        <taxon>Bacteria</taxon>
        <taxon>Bacillati</taxon>
        <taxon>Actinomycetota</taxon>
        <taxon>Actinomycetes</taxon>
        <taxon>Micromonosporales</taxon>
        <taxon>Micromonosporaceae</taxon>
        <taxon>Micromonospora</taxon>
    </lineage>
</organism>
<dbReference type="RefSeq" id="WP_091550797.1">
    <property type="nucleotide sequence ID" value="NZ_FNPH01000001.1"/>
</dbReference>
<dbReference type="OrthoDB" id="3404058at2"/>
<gene>
    <name evidence="2" type="ORF">SAMN05444365_101476</name>
</gene>
<dbReference type="AlphaFoldDB" id="A0A1H3GMU9"/>
<accession>A0A1H3GMU9</accession>
<reference evidence="3" key="1">
    <citation type="submission" date="2016-10" db="EMBL/GenBank/DDBJ databases">
        <authorList>
            <person name="Varghese N."/>
            <person name="Submissions S."/>
        </authorList>
    </citation>
    <scope>NUCLEOTIDE SEQUENCE [LARGE SCALE GENOMIC DNA]</scope>
    <source>
        <strain evidence="3">DSM 45245</strain>
    </source>
</reference>
<evidence type="ECO:0000313" key="3">
    <source>
        <dbReference type="Proteomes" id="UP000242415"/>
    </source>
</evidence>
<sequence length="171" mass="17156">MVTPAREGALGPLWRPRLPRPTTALRTALVAVLLATAAGVLYAGDPGSCPPTATPPQKPAATGSAKPTATESAGADDPRRALPAGAVGLPVRLAEPAALAVLRPGDRVDLLALPRGAAAGPRVVAAGALVLAVPDPDSAAGTLYLAVRPEAARRTTALPHDTRFGVIVLRG</sequence>
<proteinExistence type="predicted"/>